<evidence type="ECO:0000313" key="3">
    <source>
        <dbReference type="EMBL" id="KPK64892.1"/>
    </source>
</evidence>
<dbReference type="PANTHER" id="PTHR43445">
    <property type="entry name" value="UDP-N-ACETYLMURAMATE--L-ALANINE LIGASE-RELATED"/>
    <property type="match status" value="1"/>
</dbReference>
<name>A0A0S8FYW5_UNCW3</name>
<dbReference type="EMBL" id="LJUJ01000001">
    <property type="protein sequence ID" value="KPK64892.1"/>
    <property type="molecule type" value="Genomic_DNA"/>
</dbReference>
<gene>
    <name evidence="3" type="ORF">AMJ83_00865</name>
</gene>
<dbReference type="PANTHER" id="PTHR43445:SF1">
    <property type="entry name" value="PGA SYNTHASE CAPB"/>
    <property type="match status" value="1"/>
</dbReference>
<reference evidence="3 4" key="1">
    <citation type="journal article" date="2015" name="Microbiome">
        <title>Genomic resolution of linkages in carbon, nitrogen, and sulfur cycling among widespread estuary sediment bacteria.</title>
        <authorList>
            <person name="Baker B.J."/>
            <person name="Lazar C.S."/>
            <person name="Teske A.P."/>
            <person name="Dick G.J."/>
        </authorList>
    </citation>
    <scope>NUCLEOTIDE SEQUENCE [LARGE SCALE GENOMIC DNA]</scope>
    <source>
        <strain evidence="3">SM23_42</strain>
    </source>
</reference>
<dbReference type="SUPFAM" id="SSF53623">
    <property type="entry name" value="MurD-like peptide ligases, catalytic domain"/>
    <property type="match status" value="1"/>
</dbReference>
<evidence type="ECO:0000256" key="1">
    <source>
        <dbReference type="SAM" id="Phobius"/>
    </source>
</evidence>
<dbReference type="Proteomes" id="UP000051373">
    <property type="component" value="Unassembled WGS sequence"/>
</dbReference>
<feature type="transmembrane region" description="Helical" evidence="1">
    <location>
        <begin position="6"/>
        <end position="21"/>
    </location>
</feature>
<dbReference type="PRINTS" id="PR01758">
    <property type="entry name" value="CAPSULEPROTB"/>
</dbReference>
<dbReference type="PATRIC" id="fig|1703779.3.peg.252"/>
<organism evidence="3 4">
    <name type="scientific">candidate division WOR_3 bacterium SM23_42</name>
    <dbReference type="NCBI Taxonomy" id="1703779"/>
    <lineage>
        <taxon>Bacteria</taxon>
        <taxon>Bacteria division WOR-3</taxon>
    </lineage>
</organism>
<dbReference type="STRING" id="1703779.AMJ83_00865"/>
<protein>
    <recommendedName>
        <fullName evidence="2">Mur ligase central domain-containing protein</fullName>
    </recommendedName>
</protein>
<dbReference type="Gene3D" id="3.40.1190.10">
    <property type="entry name" value="Mur-like, catalytic domain"/>
    <property type="match status" value="1"/>
</dbReference>
<dbReference type="AlphaFoldDB" id="A0A0S8FYW5"/>
<accession>A0A0S8FYW5</accession>
<dbReference type="InterPro" id="IPR013221">
    <property type="entry name" value="Mur_ligase_cen"/>
</dbReference>
<evidence type="ECO:0000313" key="4">
    <source>
        <dbReference type="Proteomes" id="UP000051373"/>
    </source>
</evidence>
<dbReference type="InterPro" id="IPR008337">
    <property type="entry name" value="Capsule_biosynth_CapB"/>
</dbReference>
<dbReference type="Pfam" id="PF08245">
    <property type="entry name" value="Mur_ligase_M"/>
    <property type="match status" value="1"/>
</dbReference>
<keyword evidence="1" id="KW-1133">Transmembrane helix</keyword>
<proteinExistence type="predicted"/>
<comment type="caution">
    <text evidence="3">The sequence shown here is derived from an EMBL/GenBank/DDBJ whole genome shotgun (WGS) entry which is preliminary data.</text>
</comment>
<dbReference type="GO" id="GO:0045227">
    <property type="term" value="P:capsule polysaccharide biosynthetic process"/>
    <property type="evidence" value="ECO:0007669"/>
    <property type="project" value="InterPro"/>
</dbReference>
<dbReference type="GO" id="GO:0016020">
    <property type="term" value="C:membrane"/>
    <property type="evidence" value="ECO:0007669"/>
    <property type="project" value="InterPro"/>
</dbReference>
<sequence>MFLGIYAVLILIALYILFLRIEKINHEKRIRSIPVRIWVNGSRGKSSVTRLIAAGLRGGGKKVVAKTTGTKARFIRNNKDELPVIRLGMPNIREQVKIFKRAAVEKPDTIVLECMALRPDLQYSESMHIVKPTVVVITNIRADHLDVMGPSLRDVAKNFMKAIPRDSIVFAGEKGILRDNESIIRSKNASVHLSEAGKISDDTINRFTYMEHKSNVALALDVCKYFDVSEKDAVEAMCNANPDPGVLQMHSITLGEKEATIVNAMAANDPESTYLIWQMIDKDYPEINVLINCRSDRIDRSFQMAELIKTSITGDKYILTGNGTEVLARKLNRTIEQKQILNLGNKKPEDVVDTVSAFVRDKCLIFAMGNTVGYGEEMMQQFLLKKRS</sequence>
<feature type="domain" description="Mur ligase central" evidence="2">
    <location>
        <begin position="39"/>
        <end position="161"/>
    </location>
</feature>
<dbReference type="InterPro" id="IPR050061">
    <property type="entry name" value="MurCDEF_pg_biosynth"/>
</dbReference>
<keyword evidence="1" id="KW-0812">Transmembrane</keyword>
<keyword evidence="1" id="KW-0472">Membrane</keyword>
<dbReference type="GO" id="GO:0016881">
    <property type="term" value="F:acid-amino acid ligase activity"/>
    <property type="evidence" value="ECO:0007669"/>
    <property type="project" value="InterPro"/>
</dbReference>
<dbReference type="NCBIfam" id="TIGR04012">
    <property type="entry name" value="poly_gGlu_PgsB"/>
    <property type="match status" value="1"/>
</dbReference>
<dbReference type="InterPro" id="IPR036565">
    <property type="entry name" value="Mur-like_cat_sf"/>
</dbReference>
<dbReference type="GO" id="GO:0005524">
    <property type="term" value="F:ATP binding"/>
    <property type="evidence" value="ECO:0007669"/>
    <property type="project" value="InterPro"/>
</dbReference>
<evidence type="ECO:0000259" key="2">
    <source>
        <dbReference type="Pfam" id="PF08245"/>
    </source>
</evidence>